<dbReference type="EMBL" id="BGPR01001678">
    <property type="protein sequence ID" value="GBM59351.1"/>
    <property type="molecule type" value="Genomic_DNA"/>
</dbReference>
<evidence type="ECO:0000313" key="2">
    <source>
        <dbReference type="Proteomes" id="UP000499080"/>
    </source>
</evidence>
<dbReference type="PANTHER" id="PTHR47331">
    <property type="entry name" value="PHD-TYPE DOMAIN-CONTAINING PROTEIN"/>
    <property type="match status" value="1"/>
</dbReference>
<proteinExistence type="predicted"/>
<dbReference type="OrthoDB" id="8958038at2759"/>
<accession>A0A4Y2H2J8</accession>
<sequence>MHPLDQGKDNVWMQFVRNRVSEIREKTNPNRWLHCAGKGFLADKLTRGISAQALVNDEIWFPGPPWLLQTNVPCNKSSDIVDTELNCVEEERRKVVVTFQTNIEPLLNLDNYSDLDKVIRISSYVLRFANNCRSNTENVIDNLTADELINAEKYCVRCVQQTEFETEYEEIKHHKSVTRSFKLFSINPMFIEDGLLCLVGRLQK</sequence>
<comment type="caution">
    <text evidence="1">The sequence shown here is derived from an EMBL/GenBank/DDBJ whole genome shotgun (WGS) entry which is preliminary data.</text>
</comment>
<reference evidence="1 2" key="1">
    <citation type="journal article" date="2019" name="Sci. Rep.">
        <title>Orb-weaving spider Araneus ventricosus genome elucidates the spidroin gene catalogue.</title>
        <authorList>
            <person name="Kono N."/>
            <person name="Nakamura H."/>
            <person name="Ohtoshi R."/>
            <person name="Moran D.A.P."/>
            <person name="Shinohara A."/>
            <person name="Yoshida Y."/>
            <person name="Fujiwara M."/>
            <person name="Mori M."/>
            <person name="Tomita M."/>
            <person name="Arakawa K."/>
        </authorList>
    </citation>
    <scope>NUCLEOTIDE SEQUENCE [LARGE SCALE GENOMIC DNA]</scope>
</reference>
<dbReference type="Proteomes" id="UP000499080">
    <property type="component" value="Unassembled WGS sequence"/>
</dbReference>
<organism evidence="1 2">
    <name type="scientific">Araneus ventricosus</name>
    <name type="common">Orbweaver spider</name>
    <name type="synonym">Epeira ventricosa</name>
    <dbReference type="NCBI Taxonomy" id="182803"/>
    <lineage>
        <taxon>Eukaryota</taxon>
        <taxon>Metazoa</taxon>
        <taxon>Ecdysozoa</taxon>
        <taxon>Arthropoda</taxon>
        <taxon>Chelicerata</taxon>
        <taxon>Arachnida</taxon>
        <taxon>Araneae</taxon>
        <taxon>Araneomorphae</taxon>
        <taxon>Entelegynae</taxon>
        <taxon>Araneoidea</taxon>
        <taxon>Araneidae</taxon>
        <taxon>Araneus</taxon>
    </lineage>
</organism>
<keyword evidence="2" id="KW-1185">Reference proteome</keyword>
<evidence type="ECO:0000313" key="1">
    <source>
        <dbReference type="EMBL" id="GBM59351.1"/>
    </source>
</evidence>
<name>A0A4Y2H2J8_ARAVE</name>
<gene>
    <name evidence="1" type="ORF">AVEN_17394_1</name>
</gene>
<protein>
    <submittedName>
        <fullName evidence="1">Uncharacterized protein</fullName>
    </submittedName>
</protein>
<dbReference type="AlphaFoldDB" id="A0A4Y2H2J8"/>